<reference evidence="3 4" key="1">
    <citation type="submission" date="2016-10" db="EMBL/GenBank/DDBJ databases">
        <authorList>
            <person name="de Groot N.N."/>
        </authorList>
    </citation>
    <scope>NUCLEOTIDE SEQUENCE [LARGE SCALE GENOMIC DNA]</scope>
    <source>
        <strain evidence="3 4">DSM 12130</strain>
    </source>
</reference>
<dbReference type="InterPro" id="IPR018392">
    <property type="entry name" value="LysM"/>
</dbReference>
<feature type="chain" id="PRO_5011770567" evidence="1">
    <location>
        <begin position="27"/>
        <end position="549"/>
    </location>
</feature>
<dbReference type="InterPro" id="IPR036779">
    <property type="entry name" value="LysM_dom_sf"/>
</dbReference>
<keyword evidence="1" id="KW-0732">Signal</keyword>
<dbReference type="Gene3D" id="3.10.350.10">
    <property type="entry name" value="LysM domain"/>
    <property type="match status" value="1"/>
</dbReference>
<dbReference type="Pfam" id="PF01476">
    <property type="entry name" value="LysM"/>
    <property type="match status" value="1"/>
</dbReference>
<dbReference type="PANTHER" id="PTHR38731">
    <property type="entry name" value="LIPL45-RELATED LIPOPROTEIN-RELATED"/>
    <property type="match status" value="1"/>
</dbReference>
<evidence type="ECO:0000259" key="2">
    <source>
        <dbReference type="PROSITE" id="PS51782"/>
    </source>
</evidence>
<dbReference type="Proteomes" id="UP000199073">
    <property type="component" value="Unassembled WGS sequence"/>
</dbReference>
<dbReference type="EMBL" id="FNJI01000001">
    <property type="protein sequence ID" value="SDO41213.1"/>
    <property type="molecule type" value="Genomic_DNA"/>
</dbReference>
<dbReference type="Pfam" id="PF04773">
    <property type="entry name" value="FecR"/>
    <property type="match status" value="1"/>
</dbReference>
<feature type="domain" description="LysM" evidence="2">
    <location>
        <begin position="31"/>
        <end position="78"/>
    </location>
</feature>
<sequence length="549" mass="61065">MKTVLKTFGGAILIALALSVAGWCSAAPTLVPIVVNKGAGLIKIARQYCISENSWKQLAKINNLQPPFVIYADDTIMVPLELLRIQEVAARVVSVVGEVYIVDRQNKLRNLKNNDLVYPGQTIVSERDGYAHLVFPDHRYTRISNNSKLSLTYVVRLSDGSLKAEFFLEKGAIIHAVRQKLKPNENFNTRTPATITGVRGTEFRIKVREHESSTVETLSGQVCVKVGEKKVMVKNGEGIRIIGDDGAKQELSRLPPAPAVPEVNEIYRKLPVEIAIAPDGDIKSYRLRVTEDEVGDITIFEKLVPGGDKIRLVELTDGVHYGVLTYIDKNGFESPPAEPFKLRVRTLPGPPMLKQEGTDRSFSASRTIEWLNTSETAKYHVQLADNADFTSVLKQGVQVQPVFEAENLAPGNYFFRVCAIGTDGFRSNFSSTYRWRVDETPELKERGGEVKKNDELRWSSAGAGISYDLQISTNRSFFHLIADETNLDKPVYSLPDFPESGRYYVRVRGVLPDGQKSPWSSPQELVVPSPGFHMTDLGVLALFLGIMIL</sequence>
<protein>
    <submittedName>
        <fullName evidence="3">FecR family protein</fullName>
    </submittedName>
</protein>
<dbReference type="InterPro" id="IPR006860">
    <property type="entry name" value="FecR"/>
</dbReference>
<keyword evidence="4" id="KW-1185">Reference proteome</keyword>
<evidence type="ECO:0000313" key="3">
    <source>
        <dbReference type="EMBL" id="SDO41213.1"/>
    </source>
</evidence>
<organism evidence="3 4">
    <name type="scientific">Desulforhopalus singaporensis</name>
    <dbReference type="NCBI Taxonomy" id="91360"/>
    <lineage>
        <taxon>Bacteria</taxon>
        <taxon>Pseudomonadati</taxon>
        <taxon>Thermodesulfobacteriota</taxon>
        <taxon>Desulfobulbia</taxon>
        <taxon>Desulfobulbales</taxon>
        <taxon>Desulfocapsaceae</taxon>
        <taxon>Desulforhopalus</taxon>
    </lineage>
</organism>
<dbReference type="PANTHER" id="PTHR38731:SF3">
    <property type="entry name" value="BLL6125 PROTEIN"/>
    <property type="match status" value="1"/>
</dbReference>
<dbReference type="InterPro" id="IPR013783">
    <property type="entry name" value="Ig-like_fold"/>
</dbReference>
<name>A0A1H0JCG2_9BACT</name>
<dbReference type="PROSITE" id="PS51782">
    <property type="entry name" value="LYSM"/>
    <property type="match status" value="1"/>
</dbReference>
<dbReference type="OrthoDB" id="5429829at2"/>
<evidence type="ECO:0000256" key="1">
    <source>
        <dbReference type="SAM" id="SignalP"/>
    </source>
</evidence>
<dbReference type="AlphaFoldDB" id="A0A1H0JCG2"/>
<accession>A0A1H0JCG2</accession>
<dbReference type="RefSeq" id="WP_092218900.1">
    <property type="nucleotide sequence ID" value="NZ_FNJI01000001.1"/>
</dbReference>
<dbReference type="STRING" id="91360.SAMN05660330_00227"/>
<dbReference type="Gene3D" id="2.60.120.1440">
    <property type="match status" value="1"/>
</dbReference>
<evidence type="ECO:0000313" key="4">
    <source>
        <dbReference type="Proteomes" id="UP000199073"/>
    </source>
</evidence>
<proteinExistence type="predicted"/>
<gene>
    <name evidence="3" type="ORF">SAMN05660330_00227</name>
</gene>
<feature type="signal peptide" evidence="1">
    <location>
        <begin position="1"/>
        <end position="26"/>
    </location>
</feature>
<dbReference type="Gene3D" id="2.60.40.10">
    <property type="entry name" value="Immunoglobulins"/>
    <property type="match status" value="2"/>
</dbReference>